<dbReference type="AlphaFoldDB" id="A0A1I7BKN2"/>
<feature type="compositionally biased region" description="Acidic residues" evidence="6">
    <location>
        <begin position="460"/>
        <end position="477"/>
    </location>
</feature>
<organism evidence="8 9">
    <name type="scientific">Halomonas saccharevitans</name>
    <dbReference type="NCBI Taxonomy" id="416872"/>
    <lineage>
        <taxon>Bacteria</taxon>
        <taxon>Pseudomonadati</taxon>
        <taxon>Pseudomonadota</taxon>
        <taxon>Gammaproteobacteria</taxon>
        <taxon>Oceanospirillales</taxon>
        <taxon>Halomonadaceae</taxon>
        <taxon>Halomonas</taxon>
    </lineage>
</organism>
<reference evidence="8 9" key="1">
    <citation type="submission" date="2016-10" db="EMBL/GenBank/DDBJ databases">
        <authorList>
            <person name="de Groot N.N."/>
        </authorList>
    </citation>
    <scope>NUCLEOTIDE SEQUENCE [LARGE SCALE GENOMIC DNA]</scope>
    <source>
        <strain evidence="8 9">CGMCC 1.6493</strain>
    </source>
</reference>
<dbReference type="Proteomes" id="UP000199594">
    <property type="component" value="Unassembled WGS sequence"/>
</dbReference>
<feature type="region of interest" description="Disordered" evidence="6">
    <location>
        <begin position="450"/>
        <end position="497"/>
    </location>
</feature>
<keyword evidence="4" id="KW-0233">DNA recombination</keyword>
<feature type="compositionally biased region" description="Basic and acidic residues" evidence="6">
    <location>
        <begin position="478"/>
        <end position="497"/>
    </location>
</feature>
<feature type="coiled-coil region" evidence="5">
    <location>
        <begin position="57"/>
        <end position="144"/>
    </location>
</feature>
<protein>
    <submittedName>
        <fullName evidence="8">DNA recombination protein RmuC</fullName>
    </submittedName>
</protein>
<dbReference type="GO" id="GO:0006310">
    <property type="term" value="P:DNA recombination"/>
    <property type="evidence" value="ECO:0007669"/>
    <property type="project" value="UniProtKB-KW"/>
</dbReference>
<evidence type="ECO:0000256" key="3">
    <source>
        <dbReference type="ARBA" id="ARBA00023054"/>
    </source>
</evidence>
<comment type="function">
    <text evidence="1">Involved in DNA recombination.</text>
</comment>
<evidence type="ECO:0000313" key="9">
    <source>
        <dbReference type="Proteomes" id="UP000199594"/>
    </source>
</evidence>
<proteinExistence type="inferred from homology"/>
<dbReference type="Gene3D" id="1.10.287.1490">
    <property type="match status" value="1"/>
</dbReference>
<dbReference type="EMBL" id="FPAQ01000027">
    <property type="protein sequence ID" value="SFT87738.1"/>
    <property type="molecule type" value="Genomic_DNA"/>
</dbReference>
<evidence type="ECO:0000256" key="4">
    <source>
        <dbReference type="ARBA" id="ARBA00023172"/>
    </source>
</evidence>
<feature type="transmembrane region" description="Helical" evidence="7">
    <location>
        <begin position="12"/>
        <end position="32"/>
    </location>
</feature>
<dbReference type="PANTHER" id="PTHR30563:SF0">
    <property type="entry name" value="DNA RECOMBINATION PROTEIN RMUC"/>
    <property type="match status" value="1"/>
</dbReference>
<evidence type="ECO:0000256" key="6">
    <source>
        <dbReference type="SAM" id="MobiDB-lite"/>
    </source>
</evidence>
<gene>
    <name evidence="8" type="ORF">SAMN04487956_12737</name>
</gene>
<dbReference type="PANTHER" id="PTHR30563">
    <property type="entry name" value="DNA RECOMBINATION PROTEIN RMUC"/>
    <property type="match status" value="1"/>
</dbReference>
<comment type="similarity">
    <text evidence="2">Belongs to the RmuC family.</text>
</comment>
<evidence type="ECO:0000313" key="8">
    <source>
        <dbReference type="EMBL" id="SFT87738.1"/>
    </source>
</evidence>
<name>A0A1I7BKN2_9GAMM</name>
<dbReference type="Pfam" id="PF02646">
    <property type="entry name" value="RmuC"/>
    <property type="match status" value="1"/>
</dbReference>
<evidence type="ECO:0000256" key="7">
    <source>
        <dbReference type="SAM" id="Phobius"/>
    </source>
</evidence>
<dbReference type="OrthoDB" id="9765111at2"/>
<evidence type="ECO:0000256" key="2">
    <source>
        <dbReference type="ARBA" id="ARBA00009840"/>
    </source>
</evidence>
<keyword evidence="7" id="KW-0472">Membrane</keyword>
<evidence type="ECO:0000256" key="1">
    <source>
        <dbReference type="ARBA" id="ARBA00003416"/>
    </source>
</evidence>
<keyword evidence="7" id="KW-0812">Transmembrane</keyword>
<dbReference type="RefSeq" id="WP_089850711.1">
    <property type="nucleotide sequence ID" value="NZ_FPAQ01000027.1"/>
</dbReference>
<accession>A0A1I7BKN2</accession>
<keyword evidence="7" id="KW-1133">Transmembrane helix</keyword>
<evidence type="ECO:0000256" key="5">
    <source>
        <dbReference type="SAM" id="Coils"/>
    </source>
</evidence>
<sequence length="497" mass="55514">MNEWLQASAPAWWVAAALVGLLAVTTALALGWRRRLAAAETRLAAGEQARSDREAGLRRLEQELTQSDAQLDASRERLAALEAELSGTRNRLAEQRERAARLETEREQMALRHREQLALLEEARERLKEEFRQLAGRIFEERQQAFSAQSRDGLEATLKPFREQVDQFRRRVEELHGQQSRDSGSLKAQLEQLAGLNARLGEEAAGLARALKGDQKAQGNWGELMLETLLERSGLRRDIEYRREVSLQGEQGRQRPDAIIYLPDDRHLIVDAKVSLVAWTRVVNADQEAEREAAMKAHLQSLRSHVAGLAGKDYPALPGLNSPDFVFLFVPVEPAFAAAFERDPSLFQEAFDRQVVVVTPTTLLASLRTVAGLWSLERQNENARLIGERAEKLLAKFGGFVESLEEVGRHLERASDSQRRAMGRLASGQGSLVAQATELQRLGVRMKKPLPAELVRAADGDEPEERGEADESAEEGPEERAEKDERGPGDRSSPERA</sequence>
<keyword evidence="3 5" id="KW-0175">Coiled coil</keyword>
<dbReference type="InterPro" id="IPR003798">
    <property type="entry name" value="DNA_recombination_RmuC"/>
</dbReference>